<dbReference type="EMBL" id="AP011632">
    <property type="protein sequence ID" value="BAL52589.1"/>
    <property type="molecule type" value="Genomic_DNA"/>
</dbReference>
<accession>H5S8V3</accession>
<proteinExistence type="predicted"/>
<evidence type="ECO:0000313" key="1">
    <source>
        <dbReference type="EMBL" id="BAL52589.1"/>
    </source>
</evidence>
<reference evidence="1" key="2">
    <citation type="journal article" date="2012" name="PLoS ONE">
        <title>A Deeply Branching Thermophilic Bacterium with an Ancient Acetyl-CoA Pathway Dominates a Subsurface Ecosystem.</title>
        <authorList>
            <person name="Takami H."/>
            <person name="Noguchi H."/>
            <person name="Takaki Y."/>
            <person name="Uchiyama I."/>
            <person name="Toyoda A."/>
            <person name="Nishi S."/>
            <person name="Chee G.-J."/>
            <person name="Arai W."/>
            <person name="Nunoura T."/>
            <person name="Itoh T."/>
            <person name="Hattori M."/>
            <person name="Takai K."/>
        </authorList>
    </citation>
    <scope>NUCLEOTIDE SEQUENCE</scope>
</reference>
<gene>
    <name evidence="1" type="ORF">HGMM_F01F09C29</name>
</gene>
<dbReference type="Pfam" id="PF08734">
    <property type="entry name" value="GYD"/>
    <property type="match status" value="1"/>
</dbReference>
<name>H5S8V3_9ZZZZ</name>
<sequence>MPIYVMLSSLTDDGMETLHEHPERIKEVNKEIERFGVKVLHQWAVLGPYDFVNVVEAPDNETIARVSVELGARGTVKLMTMPAIPIDDFIARLKEGPEEDDED</sequence>
<reference evidence="1" key="1">
    <citation type="journal article" date="2005" name="Environ. Microbiol.">
        <title>Genetic and functional properties of uncultivated thermophilic crenarchaeotes from a subsurface gold mine as revealed by analysis of genome fragments.</title>
        <authorList>
            <person name="Nunoura T."/>
            <person name="Hirayama H."/>
            <person name="Takami H."/>
            <person name="Oida H."/>
            <person name="Nishi S."/>
            <person name="Shimamura S."/>
            <person name="Suzuki Y."/>
            <person name="Inagaki F."/>
            <person name="Takai K."/>
            <person name="Nealson K.H."/>
            <person name="Horikoshi K."/>
        </authorList>
    </citation>
    <scope>NUCLEOTIDE SEQUENCE</scope>
</reference>
<organism evidence="1">
    <name type="scientific">uncultured prokaryote</name>
    <dbReference type="NCBI Taxonomy" id="198431"/>
    <lineage>
        <taxon>unclassified sequences</taxon>
        <taxon>environmental samples</taxon>
    </lineage>
</organism>
<dbReference type="InterPro" id="IPR014845">
    <property type="entry name" value="GYD/TTHA1554"/>
</dbReference>
<protein>
    <submittedName>
        <fullName evidence="1">Hypothetical conserved protein</fullName>
    </submittedName>
</protein>
<dbReference type="AlphaFoldDB" id="H5S8V3"/>